<feature type="transmembrane region" description="Helical" evidence="7">
    <location>
        <begin position="367"/>
        <end position="388"/>
    </location>
</feature>
<feature type="transmembrane region" description="Helical" evidence="7">
    <location>
        <begin position="450"/>
        <end position="467"/>
    </location>
</feature>
<sequence>MHLAFSNFRKEDAEPLLTDNNIDNECGVGNEYSTTDQSDTNDLIPVPISSEYEGRSGLRDRAPSVWRSFNFRTLWAFTGPGFLMSIAYLDPGNIESDLQSGAVANYRLLWLLFFATLMGLFMQRLAARLGVVTGKHLAEICYQEYSPPARILLWIMVEIAIIGSDMQEVIGTAIAINLLSVGRIPLWGGVLITVVDTFTFLLIDNYGLRKLEAFFALLISIMAVTFGYEYVVVKPDQAKVLEGFFVPACPNCGWPQLEQAVGIIGAIVMPHNFYLHSALVKSRDVNRNDGRAIAVANFYFFLEACIALGVSLTINVFVVSVFAAGFYGKNVTEVIANCSDRQAIPAAFINTAKKFDPTQVDLYTGGIFLGCEFGIVALFIWAVGLLAAGQSSTMTGTYAGQYTMEGFLNLRWKQWQRQLLTRSIAVLPTLFVTAYQGIENLTEMNDLLNVLMSLQLPFAIIPLLTFTSSKKIMGSFMNSLSSKITSSTISVAVIGVNMFFVGAFIKARVPHHWAAYLGVAVLVFAYLSFIAYLAWVAVSKLEPCRSRRNPMQQPSETVPFEELTPPSRLTIPISEQEIYLPRAKLPHLLI</sequence>
<dbReference type="EMBL" id="GEEE01017264">
    <property type="protein sequence ID" value="JAP45961.1"/>
    <property type="molecule type" value="Transcribed_RNA"/>
</dbReference>
<feature type="transmembrane region" description="Helical" evidence="7">
    <location>
        <begin position="419"/>
        <end position="438"/>
    </location>
</feature>
<feature type="transmembrane region" description="Helical" evidence="7">
    <location>
        <begin position="184"/>
        <end position="203"/>
    </location>
</feature>
<proteinExistence type="inferred from homology"/>
<evidence type="ECO:0000256" key="2">
    <source>
        <dbReference type="ARBA" id="ARBA00006670"/>
    </source>
</evidence>
<evidence type="ECO:0000256" key="6">
    <source>
        <dbReference type="ARBA" id="ARBA00023136"/>
    </source>
</evidence>
<evidence type="ECO:0000256" key="5">
    <source>
        <dbReference type="ARBA" id="ARBA00022989"/>
    </source>
</evidence>
<feature type="transmembrane region" description="Helical" evidence="7">
    <location>
        <begin position="513"/>
        <end position="538"/>
    </location>
</feature>
<dbReference type="Pfam" id="PF01566">
    <property type="entry name" value="Nramp"/>
    <property type="match status" value="1"/>
</dbReference>
<comment type="similarity">
    <text evidence="2">Belongs to the NRAMP family.</text>
</comment>
<feature type="transmembrane region" description="Helical" evidence="7">
    <location>
        <begin position="215"/>
        <end position="233"/>
    </location>
</feature>
<protein>
    <submittedName>
        <fullName evidence="8">Protein Malvolio</fullName>
    </submittedName>
</protein>
<keyword evidence="6 7" id="KW-0472">Membrane</keyword>
<dbReference type="GO" id="GO:0005381">
    <property type="term" value="F:iron ion transmembrane transporter activity"/>
    <property type="evidence" value="ECO:0007669"/>
    <property type="project" value="TreeGrafter"/>
</dbReference>
<dbReference type="NCBIfam" id="NF037982">
    <property type="entry name" value="Nramp_1"/>
    <property type="match status" value="1"/>
</dbReference>
<accession>A0A0X3P1V1</accession>
<dbReference type="PRINTS" id="PR00447">
    <property type="entry name" value="NATRESASSCMP"/>
</dbReference>
<keyword evidence="5 7" id="KW-1133">Transmembrane helix</keyword>
<evidence type="ECO:0000313" key="8">
    <source>
        <dbReference type="EMBL" id="JAP45961.1"/>
    </source>
</evidence>
<evidence type="ECO:0000256" key="3">
    <source>
        <dbReference type="ARBA" id="ARBA00022448"/>
    </source>
</evidence>
<dbReference type="GO" id="GO:0010008">
    <property type="term" value="C:endosome membrane"/>
    <property type="evidence" value="ECO:0007669"/>
    <property type="project" value="TreeGrafter"/>
</dbReference>
<dbReference type="GO" id="GO:0015086">
    <property type="term" value="F:cadmium ion transmembrane transporter activity"/>
    <property type="evidence" value="ECO:0007669"/>
    <property type="project" value="TreeGrafter"/>
</dbReference>
<feature type="transmembrane region" description="Helical" evidence="7">
    <location>
        <begin position="300"/>
        <end position="327"/>
    </location>
</feature>
<dbReference type="NCBIfam" id="TIGR01197">
    <property type="entry name" value="nramp"/>
    <property type="match status" value="1"/>
</dbReference>
<dbReference type="GO" id="GO:0005886">
    <property type="term" value="C:plasma membrane"/>
    <property type="evidence" value="ECO:0007669"/>
    <property type="project" value="TreeGrafter"/>
</dbReference>
<feature type="transmembrane region" description="Helical" evidence="7">
    <location>
        <begin position="69"/>
        <end position="89"/>
    </location>
</feature>
<feature type="transmembrane region" description="Helical" evidence="7">
    <location>
        <begin position="488"/>
        <end position="507"/>
    </location>
</feature>
<name>A0A0X3P1V1_SCHSO</name>
<dbReference type="HAMAP" id="MF_00221">
    <property type="entry name" value="NRAMP"/>
    <property type="match status" value="1"/>
</dbReference>
<evidence type="ECO:0000256" key="1">
    <source>
        <dbReference type="ARBA" id="ARBA00004141"/>
    </source>
</evidence>
<dbReference type="InterPro" id="IPR001046">
    <property type="entry name" value="NRAMP_fam"/>
</dbReference>
<organism evidence="8">
    <name type="scientific">Schistocephalus solidus</name>
    <name type="common">Tapeworm</name>
    <dbReference type="NCBI Taxonomy" id="70667"/>
    <lineage>
        <taxon>Eukaryota</taxon>
        <taxon>Metazoa</taxon>
        <taxon>Spiralia</taxon>
        <taxon>Lophotrochozoa</taxon>
        <taxon>Platyhelminthes</taxon>
        <taxon>Cestoda</taxon>
        <taxon>Eucestoda</taxon>
        <taxon>Diphyllobothriidea</taxon>
        <taxon>Diphyllobothriidae</taxon>
        <taxon>Schistocephalus</taxon>
    </lineage>
</organism>
<feature type="transmembrane region" description="Helical" evidence="7">
    <location>
        <begin position="109"/>
        <end position="131"/>
    </location>
</feature>
<gene>
    <name evidence="8" type="primary">MVL</name>
    <name evidence="8" type="ORF">TR151237</name>
</gene>
<dbReference type="PANTHER" id="PTHR11706">
    <property type="entry name" value="SOLUTE CARRIER PROTEIN FAMILY 11 MEMBER"/>
    <property type="match status" value="1"/>
</dbReference>
<keyword evidence="4 7" id="KW-0812">Transmembrane</keyword>
<comment type="subcellular location">
    <subcellularLocation>
        <location evidence="1">Membrane</location>
        <topology evidence="1">Multi-pass membrane protein</topology>
    </subcellularLocation>
</comment>
<evidence type="ECO:0000256" key="4">
    <source>
        <dbReference type="ARBA" id="ARBA00022692"/>
    </source>
</evidence>
<dbReference type="AlphaFoldDB" id="A0A0X3P1V1"/>
<dbReference type="GO" id="GO:0005384">
    <property type="term" value="F:manganese ion transmembrane transporter activity"/>
    <property type="evidence" value="ECO:0007669"/>
    <property type="project" value="TreeGrafter"/>
</dbReference>
<dbReference type="PANTHER" id="PTHR11706:SF33">
    <property type="entry name" value="NATURAL RESISTANCE-ASSOCIATED MACROPHAGE PROTEIN 2"/>
    <property type="match status" value="1"/>
</dbReference>
<evidence type="ECO:0000256" key="7">
    <source>
        <dbReference type="SAM" id="Phobius"/>
    </source>
</evidence>
<keyword evidence="3" id="KW-0813">Transport</keyword>
<reference evidence="8" key="1">
    <citation type="submission" date="2016-01" db="EMBL/GenBank/DDBJ databases">
        <title>Reference transcriptome for the parasite Schistocephalus solidus: insights into the molecular evolution of parasitism.</title>
        <authorList>
            <person name="Hebert F.O."/>
            <person name="Grambauer S."/>
            <person name="Barber I."/>
            <person name="Landry C.R."/>
            <person name="Aubin-Horth N."/>
        </authorList>
    </citation>
    <scope>NUCLEOTIDE SEQUENCE</scope>
</reference>